<sequence length="557" mass="63166">MANYSSIEEMLNTTENMQHLVVSTGHDDDTMTFEGVDWFMFNGIKASSLYVSGNSWIGLGANTEQFLVCRRDARMWDFYREEATLFNAYRVLKIRWEGYAQYNSSSSDVRLIYEWFFLETGDIMLNLIQPPKSSGYLGSNRINGGVNQNFNVTAGLSEYVSLYHEDDTGTVYTLKYELLDINPPYDHRYLISDKYGKYYRTEHEKAFVDAVVFKGYQCIRTGIIPDQDTRVVVTLNTSSFGDYALFGARTSTSEDKFGVFLTSSTQMNGQYATESVTAEVDDYSGIDVTVELSKEGLKRDGVVIAEFTEAEFVAPVELVIGSYNTNGTLDSRYFKGQITKIEVWQGEEQQLDLIPCVDESLQVCFYDNLSGNCFYNSGYGKLGFVDAEGKYDEATKLVEVTFEELTAEIFRSEGFEDFPRSEVLTRLVNPSLLYWHDSEDDLPTMAVTLKAVPPVQTVYSKNTQMIDSTILGIEKVEIEADDTTLFAFSFDAGQTWKAYIDNAWVNLSEETSGMSRETVEAIGTDAWAIANEQMQYMVRFTLIEGGYCKRIIIHYIN</sequence>
<evidence type="ECO:0000313" key="1">
    <source>
        <dbReference type="EMBL" id="AMP42256.1"/>
    </source>
</evidence>
<reference evidence="1" key="2">
    <citation type="submission" date="2016-02" db="EMBL/GenBank/DDBJ databases">
        <authorList>
            <person name="Wen L."/>
            <person name="He K."/>
            <person name="Yang H."/>
        </authorList>
    </citation>
    <scope>NUCLEOTIDE SEQUENCE</scope>
</reference>
<dbReference type="EMBL" id="KU736871">
    <property type="protein sequence ID" value="AMP42256.1"/>
    <property type="molecule type" value="Genomic_DNA"/>
</dbReference>
<protein>
    <submittedName>
        <fullName evidence="1">Uncharacterized protein</fullName>
    </submittedName>
</protein>
<reference evidence="1" key="1">
    <citation type="journal article" date="2016" name="Appl. Environ. Microbiol.">
        <title>Diversity of the Tetracycline Mobilome within a Chinese Pig Manure Sample.</title>
        <authorList>
            <person name="Leclercq S.O."/>
            <person name="Wang C."/>
            <person name="Zhu Y."/>
            <person name="Wu H."/>
            <person name="Du X."/>
            <person name="Liu Z."/>
            <person name="Feng J."/>
        </authorList>
    </citation>
    <scope>NUCLEOTIDE SEQUENCE</scope>
</reference>
<dbReference type="AlphaFoldDB" id="A0A142BVW8"/>
<proteinExistence type="predicted"/>
<organism evidence="1">
    <name type="scientific">uncultured bacterium IN-06</name>
    <dbReference type="NCBI Taxonomy" id="1805584"/>
    <lineage>
        <taxon>Bacteria</taxon>
        <taxon>environmental samples</taxon>
    </lineage>
</organism>
<accession>A0A142BVW8</accession>
<name>A0A142BVW8_9BACT</name>